<keyword evidence="13" id="KW-0032">Aminotransferase</keyword>
<dbReference type="PANTHER" id="PTHR42743">
    <property type="entry name" value="AMINO-ACID AMINOTRANSFERASE"/>
    <property type="match status" value="1"/>
</dbReference>
<dbReference type="Gene3D" id="3.20.10.10">
    <property type="entry name" value="D-amino Acid Aminotransferase, subunit A, domain 2"/>
    <property type="match status" value="1"/>
</dbReference>
<organism evidence="13 14">
    <name type="scientific">Candidatus Methylobacter titanis</name>
    <dbReference type="NCBI Taxonomy" id="3053457"/>
    <lineage>
        <taxon>Bacteria</taxon>
        <taxon>Pseudomonadati</taxon>
        <taxon>Pseudomonadota</taxon>
        <taxon>Gammaproteobacteria</taxon>
        <taxon>Methylococcales</taxon>
        <taxon>Methylococcaceae</taxon>
        <taxon>Methylobacter</taxon>
    </lineage>
</organism>
<protein>
    <recommendedName>
        <fullName evidence="9">Aminodeoxychorismate lyase</fullName>
        <ecNumber evidence="6">4.1.3.38</ecNumber>
    </recommendedName>
    <alternativeName>
        <fullName evidence="10">4-amino-4-deoxychorismate lyase</fullName>
    </alternativeName>
</protein>
<dbReference type="Gene3D" id="3.30.470.10">
    <property type="match status" value="1"/>
</dbReference>
<dbReference type="InterPro" id="IPR043132">
    <property type="entry name" value="BCAT-like_C"/>
</dbReference>
<evidence type="ECO:0000256" key="6">
    <source>
        <dbReference type="ARBA" id="ARBA00035676"/>
    </source>
</evidence>
<dbReference type="FunFam" id="3.20.10.10:FF:000002">
    <property type="entry name" value="D-alanine aminotransferase"/>
    <property type="match status" value="1"/>
</dbReference>
<dbReference type="InterPro" id="IPR018300">
    <property type="entry name" value="Aminotrans_IV_CS"/>
</dbReference>
<name>A0AA43Q520_9GAMM</name>
<evidence type="ECO:0000256" key="1">
    <source>
        <dbReference type="ARBA" id="ARBA00001933"/>
    </source>
</evidence>
<dbReference type="GO" id="GO:0005829">
    <property type="term" value="C:cytosol"/>
    <property type="evidence" value="ECO:0007669"/>
    <property type="project" value="TreeGrafter"/>
</dbReference>
<evidence type="ECO:0000313" key="13">
    <source>
        <dbReference type="EMBL" id="MDI1230582.1"/>
    </source>
</evidence>
<comment type="catalytic activity">
    <reaction evidence="7">
        <text>4-amino-4-deoxychorismate = 4-aminobenzoate + pyruvate + H(+)</text>
        <dbReference type="Rhea" id="RHEA:16201"/>
        <dbReference type="ChEBI" id="CHEBI:15361"/>
        <dbReference type="ChEBI" id="CHEBI:15378"/>
        <dbReference type="ChEBI" id="CHEBI:17836"/>
        <dbReference type="ChEBI" id="CHEBI:58406"/>
        <dbReference type="EC" id="4.1.3.38"/>
    </reaction>
</comment>
<accession>A0AA43Q520</accession>
<comment type="caution">
    <text evidence="13">The sequence shown here is derived from an EMBL/GenBank/DDBJ whole genome shotgun (WGS) entry which is preliminary data.</text>
</comment>
<comment type="function">
    <text evidence="8">Involved in the biosynthesis of p-aminobenzoate (PABA), a precursor of tetrahydrofolate. Converts 4-amino-4-deoxychorismate into 4-aminobenzoate (PABA) and pyruvate.</text>
</comment>
<keyword evidence="13" id="KW-0808">Transferase</keyword>
<evidence type="ECO:0000256" key="10">
    <source>
        <dbReference type="ARBA" id="ARBA00080135"/>
    </source>
</evidence>
<evidence type="ECO:0000256" key="2">
    <source>
        <dbReference type="ARBA" id="ARBA00009320"/>
    </source>
</evidence>
<evidence type="ECO:0000256" key="7">
    <source>
        <dbReference type="ARBA" id="ARBA00049529"/>
    </source>
</evidence>
<comment type="pathway">
    <text evidence="5">Cofactor biosynthesis; tetrahydrofolate biosynthesis; 4-aminobenzoate from chorismate: step 2/2.</text>
</comment>
<keyword evidence="14" id="KW-1185">Reference proteome</keyword>
<comment type="similarity">
    <text evidence="2 11">Belongs to the class-IV pyridoxal-phosphate-dependent aminotransferase family.</text>
</comment>
<gene>
    <name evidence="13" type="ORF">PSU93_05470</name>
</gene>
<comment type="cofactor">
    <cofactor evidence="1 12">
        <name>pyridoxal 5'-phosphate</name>
        <dbReference type="ChEBI" id="CHEBI:597326"/>
    </cofactor>
</comment>
<dbReference type="GO" id="GO:0046656">
    <property type="term" value="P:folic acid biosynthetic process"/>
    <property type="evidence" value="ECO:0007669"/>
    <property type="project" value="UniProtKB-KW"/>
</dbReference>
<dbReference type="InterPro" id="IPR043131">
    <property type="entry name" value="BCAT-like_N"/>
</dbReference>
<evidence type="ECO:0000256" key="4">
    <source>
        <dbReference type="ARBA" id="ARBA00022909"/>
    </source>
</evidence>
<evidence type="ECO:0000313" key="14">
    <source>
        <dbReference type="Proteomes" id="UP001160519"/>
    </source>
</evidence>
<dbReference type="EC" id="4.1.3.38" evidence="6"/>
<evidence type="ECO:0000256" key="8">
    <source>
        <dbReference type="ARBA" id="ARBA00054027"/>
    </source>
</evidence>
<sequence>MDNKTVYLNGQYLPLDEAKISVMDRGFLFGDGIYEVIPSYSGLLFHFSEHMKRLENSLSSIRLVNPHDRAQWLAILTPLLDTSLDQSIYLQITRGVAATRDHAFPANVTPTVFAMCSNIAPFANLDSGVKAISIDDSRWELCNVKATTLLANILLRQQAVEKGCAEAILVKDGYVTEGAASNIFAVIDGILITPPIGHEILPGITRDVILEIARQNNIPYSEDIIALDALKTASEIWLTSSTREIVPVVQLDNEIIANGKPGPVWKTMNRLFQAYKQSSHE</sequence>
<dbReference type="Pfam" id="PF01063">
    <property type="entry name" value="Aminotran_4"/>
    <property type="match status" value="1"/>
</dbReference>
<dbReference type="PANTHER" id="PTHR42743:SF10">
    <property type="entry name" value="D-ALANINE AMINOTRANSFERASE"/>
    <property type="match status" value="1"/>
</dbReference>
<dbReference type="Proteomes" id="UP001160519">
    <property type="component" value="Unassembled WGS sequence"/>
</dbReference>
<dbReference type="PROSITE" id="PS00770">
    <property type="entry name" value="AA_TRANSFER_CLASS_4"/>
    <property type="match status" value="1"/>
</dbReference>
<evidence type="ECO:0000256" key="3">
    <source>
        <dbReference type="ARBA" id="ARBA00022898"/>
    </source>
</evidence>
<dbReference type="GO" id="GO:0008483">
    <property type="term" value="F:transaminase activity"/>
    <property type="evidence" value="ECO:0007669"/>
    <property type="project" value="UniProtKB-KW"/>
</dbReference>
<dbReference type="GO" id="GO:0008652">
    <property type="term" value="P:amino acid biosynthetic process"/>
    <property type="evidence" value="ECO:0007669"/>
    <property type="project" value="UniProtKB-ARBA"/>
</dbReference>
<dbReference type="InterPro" id="IPR050571">
    <property type="entry name" value="Class-IV_PLP-Dep_Aminotrnsfr"/>
</dbReference>
<dbReference type="CDD" id="cd01558">
    <property type="entry name" value="D-AAT_like"/>
    <property type="match status" value="1"/>
</dbReference>
<dbReference type="GO" id="GO:0008696">
    <property type="term" value="F:4-amino-4-deoxychorismate lyase activity"/>
    <property type="evidence" value="ECO:0007669"/>
    <property type="project" value="UniProtKB-EC"/>
</dbReference>
<dbReference type="AlphaFoldDB" id="A0AA43Q520"/>
<evidence type="ECO:0000256" key="5">
    <source>
        <dbReference type="ARBA" id="ARBA00035633"/>
    </source>
</evidence>
<evidence type="ECO:0000256" key="9">
    <source>
        <dbReference type="ARBA" id="ARBA00069174"/>
    </source>
</evidence>
<dbReference type="InterPro" id="IPR036038">
    <property type="entry name" value="Aminotransferase-like"/>
</dbReference>
<dbReference type="EMBL" id="JAQSDF010000011">
    <property type="protein sequence ID" value="MDI1230582.1"/>
    <property type="molecule type" value="Genomic_DNA"/>
</dbReference>
<evidence type="ECO:0000256" key="12">
    <source>
        <dbReference type="RuleBase" id="RU004516"/>
    </source>
</evidence>
<keyword evidence="4" id="KW-0289">Folate biosynthesis</keyword>
<reference evidence="13" key="1">
    <citation type="submission" date="2023-01" db="EMBL/GenBank/DDBJ databases">
        <title>Biogeochemical cycle of methane in antarctic sediments.</title>
        <authorList>
            <person name="Roldan D.M."/>
            <person name="Menes R.J."/>
        </authorList>
    </citation>
    <scope>NUCLEOTIDE SEQUENCE [LARGE SCALE GENOMIC DNA]</scope>
    <source>
        <strain evidence="13">K-2018 MAG008</strain>
    </source>
</reference>
<evidence type="ECO:0000256" key="11">
    <source>
        <dbReference type="RuleBase" id="RU004106"/>
    </source>
</evidence>
<dbReference type="SUPFAM" id="SSF56752">
    <property type="entry name" value="D-aminoacid aminotransferase-like PLP-dependent enzymes"/>
    <property type="match status" value="1"/>
</dbReference>
<dbReference type="InterPro" id="IPR001544">
    <property type="entry name" value="Aminotrans_IV"/>
</dbReference>
<proteinExistence type="inferred from homology"/>
<keyword evidence="3 12" id="KW-0663">Pyridoxal phosphate</keyword>